<dbReference type="GO" id="GO:0006281">
    <property type="term" value="P:DNA repair"/>
    <property type="evidence" value="ECO:0007669"/>
    <property type="project" value="InterPro"/>
</dbReference>
<dbReference type="Pfam" id="PF00817">
    <property type="entry name" value="IMS"/>
    <property type="match status" value="1"/>
</dbReference>
<gene>
    <name evidence="3" type="ORF">G4V63_20090</name>
</gene>
<accession>A0A7C9VQ54</accession>
<protein>
    <submittedName>
        <fullName evidence="3">DNA polymerase Y family protein</fullName>
    </submittedName>
</protein>
<feature type="domain" description="UmuC" evidence="2">
    <location>
        <begin position="19"/>
        <end position="115"/>
    </location>
</feature>
<dbReference type="SUPFAM" id="SSF56672">
    <property type="entry name" value="DNA/RNA polymerases"/>
    <property type="match status" value="1"/>
</dbReference>
<dbReference type="PANTHER" id="PTHR35369">
    <property type="entry name" value="BLR3025 PROTEIN-RELATED"/>
    <property type="match status" value="1"/>
</dbReference>
<dbReference type="AlphaFoldDB" id="A0A7C9VQ54"/>
<feature type="non-terminal residue" evidence="3">
    <location>
        <position position="117"/>
    </location>
</feature>
<sequence length="117" mass="12296">MKRQLSGQDAAPDDARPCIVVAKLNNALQISALNDAAADIGLEIELPLANARAVCPDVEVFDADEAADAKLLEDIADWCDRFTPLVALDAPHGLLLDISGCAHLFGGEAAMLRNVCG</sequence>
<dbReference type="InterPro" id="IPR050356">
    <property type="entry name" value="SulA_CellDiv_inhibitor"/>
</dbReference>
<keyword evidence="4" id="KW-1185">Reference proteome</keyword>
<reference evidence="3" key="1">
    <citation type="submission" date="2020-02" db="EMBL/GenBank/DDBJ databases">
        <title>Draft genome sequence of Candidatus Afipia apatlaquensis IBT-C3, a potential strain for decolorization of textile dyes.</title>
        <authorList>
            <person name="Sanchez-Reyes A."/>
            <person name="Breton-Deval L."/>
            <person name="Mangelson H."/>
            <person name="Sanchez-Flores A."/>
        </authorList>
    </citation>
    <scope>NUCLEOTIDE SEQUENCE [LARGE SCALE GENOMIC DNA]</scope>
    <source>
        <strain evidence="3">IBT-C3</strain>
    </source>
</reference>
<dbReference type="PANTHER" id="PTHR35369:SF2">
    <property type="entry name" value="BLR3025 PROTEIN"/>
    <property type="match status" value="1"/>
</dbReference>
<comment type="caution">
    <text evidence="3">The sequence shown here is derived from an EMBL/GenBank/DDBJ whole genome shotgun (WGS) entry which is preliminary data.</text>
</comment>
<dbReference type="InterPro" id="IPR043502">
    <property type="entry name" value="DNA/RNA_pol_sf"/>
</dbReference>
<dbReference type="Proteomes" id="UP000480266">
    <property type="component" value="Unassembled WGS sequence"/>
</dbReference>
<evidence type="ECO:0000313" key="3">
    <source>
        <dbReference type="EMBL" id="NGX97414.1"/>
    </source>
</evidence>
<name>A0A7C9VQ54_9BRAD</name>
<organism evidence="3 4">
    <name type="scientific">Candidatus Afipia apatlaquensis</name>
    <dbReference type="NCBI Taxonomy" id="2712852"/>
    <lineage>
        <taxon>Bacteria</taxon>
        <taxon>Pseudomonadati</taxon>
        <taxon>Pseudomonadota</taxon>
        <taxon>Alphaproteobacteria</taxon>
        <taxon>Hyphomicrobiales</taxon>
        <taxon>Nitrobacteraceae</taxon>
        <taxon>Afipia</taxon>
    </lineage>
</organism>
<dbReference type="InterPro" id="IPR001126">
    <property type="entry name" value="UmuC"/>
</dbReference>
<evidence type="ECO:0000313" key="4">
    <source>
        <dbReference type="Proteomes" id="UP000480266"/>
    </source>
</evidence>
<dbReference type="CDD" id="cd03468">
    <property type="entry name" value="PolY_like"/>
    <property type="match status" value="1"/>
</dbReference>
<evidence type="ECO:0000256" key="1">
    <source>
        <dbReference type="ARBA" id="ARBA00022763"/>
    </source>
</evidence>
<keyword evidence="1" id="KW-0227">DNA damage</keyword>
<evidence type="ECO:0000259" key="2">
    <source>
        <dbReference type="Pfam" id="PF00817"/>
    </source>
</evidence>
<proteinExistence type="predicted"/>
<dbReference type="EMBL" id="JAAMRR010001028">
    <property type="protein sequence ID" value="NGX97414.1"/>
    <property type="molecule type" value="Genomic_DNA"/>
</dbReference>